<dbReference type="HOGENOM" id="CLU_2185311_0_0_1"/>
<protein>
    <submittedName>
        <fullName evidence="1">Uncharacterized protein</fullName>
    </submittedName>
</protein>
<evidence type="ECO:0000313" key="1">
    <source>
        <dbReference type="EMBL" id="EFQ87703.1"/>
    </source>
</evidence>
<proteinExistence type="predicted"/>
<accession>E3S2U6</accession>
<dbReference type="AlphaFoldDB" id="E3S2U6"/>
<evidence type="ECO:0000313" key="2">
    <source>
        <dbReference type="Proteomes" id="UP000001067"/>
    </source>
</evidence>
<name>E3S2U6_PYRTT</name>
<dbReference type="EMBL" id="GL536835">
    <property type="protein sequence ID" value="EFQ87703.1"/>
    <property type="molecule type" value="Genomic_DNA"/>
</dbReference>
<sequence length="109" mass="12459">MLKAKGIRLDNNSDLIGENIDVPKEKPKKKTQLKAEKAQLKAEKADFQREVGVDIYVPIKRCQELPFHQIHLHVREAGEAAFRNDTEVRPASVVHAVIVVDLMREHQRS</sequence>
<keyword evidence="2" id="KW-1185">Reference proteome</keyword>
<dbReference type="Proteomes" id="UP000001067">
    <property type="component" value="Unassembled WGS sequence"/>
</dbReference>
<reference evidence="1 2" key="1">
    <citation type="journal article" date="2010" name="Genome Biol.">
        <title>A first genome assembly of the barley fungal pathogen Pyrenophora teres f. teres.</title>
        <authorList>
            <person name="Ellwood S.R."/>
            <person name="Liu Z."/>
            <person name="Syme R.A."/>
            <person name="Lai Z."/>
            <person name="Hane J.K."/>
            <person name="Keiper F."/>
            <person name="Moffat C.S."/>
            <person name="Oliver R.P."/>
            <person name="Friesen T.L."/>
        </authorList>
    </citation>
    <scope>NUCLEOTIDE SEQUENCE [LARGE SCALE GENOMIC DNA]</scope>
    <source>
        <strain evidence="1 2">0-1</strain>
    </source>
</reference>
<dbReference type="KEGG" id="pte:PTT_16696"/>
<organism evidence="2">
    <name type="scientific">Pyrenophora teres f. teres (strain 0-1)</name>
    <name type="common">Barley net blotch fungus</name>
    <name type="synonym">Drechslera teres f. teres</name>
    <dbReference type="NCBI Taxonomy" id="861557"/>
    <lineage>
        <taxon>Eukaryota</taxon>
        <taxon>Fungi</taxon>
        <taxon>Dikarya</taxon>
        <taxon>Ascomycota</taxon>
        <taxon>Pezizomycotina</taxon>
        <taxon>Dothideomycetes</taxon>
        <taxon>Pleosporomycetidae</taxon>
        <taxon>Pleosporales</taxon>
        <taxon>Pleosporineae</taxon>
        <taxon>Pleosporaceae</taxon>
        <taxon>Pyrenophora</taxon>
    </lineage>
</organism>
<gene>
    <name evidence="1" type="ORF">PTT_16696</name>
</gene>